<dbReference type="InterPro" id="IPR002942">
    <property type="entry name" value="S4_RNA-bd"/>
</dbReference>
<evidence type="ECO:0000256" key="1">
    <source>
        <dbReference type="ARBA" id="ARBA00010876"/>
    </source>
</evidence>
<evidence type="ECO:0000259" key="5">
    <source>
        <dbReference type="SMART" id="SM00363"/>
    </source>
</evidence>
<dbReference type="EC" id="5.4.99.-" evidence="4"/>
<dbReference type="InterPro" id="IPR006225">
    <property type="entry name" value="PsdUridine_synth_RluC/D"/>
</dbReference>
<dbReference type="CDD" id="cd00165">
    <property type="entry name" value="S4"/>
    <property type="match status" value="1"/>
</dbReference>
<dbReference type="CDD" id="cd02869">
    <property type="entry name" value="PseudoU_synth_RluA_like"/>
    <property type="match status" value="1"/>
</dbReference>
<evidence type="ECO:0000313" key="6">
    <source>
        <dbReference type="EMBL" id="QXE90646.1"/>
    </source>
</evidence>
<comment type="similarity">
    <text evidence="1 4">Belongs to the pseudouridine synthase RluA family.</text>
</comment>
<dbReference type="PROSITE" id="PS50889">
    <property type="entry name" value="S4"/>
    <property type="match status" value="1"/>
</dbReference>
<evidence type="ECO:0000313" key="7">
    <source>
        <dbReference type="Proteomes" id="UP000683559"/>
    </source>
</evidence>
<keyword evidence="7" id="KW-1185">Reference proteome</keyword>
<dbReference type="Proteomes" id="UP000683559">
    <property type="component" value="Chromosome"/>
</dbReference>
<comment type="catalytic activity">
    <reaction evidence="4">
        <text>a uridine in RNA = a pseudouridine in RNA</text>
        <dbReference type="Rhea" id="RHEA:48348"/>
        <dbReference type="Rhea" id="RHEA-COMP:12068"/>
        <dbReference type="Rhea" id="RHEA-COMP:12069"/>
        <dbReference type="ChEBI" id="CHEBI:65314"/>
        <dbReference type="ChEBI" id="CHEBI:65315"/>
    </reaction>
</comment>
<evidence type="ECO:0000256" key="2">
    <source>
        <dbReference type="ARBA" id="ARBA00023235"/>
    </source>
</evidence>
<sequence>MEPIELTFPCDTDPERLDSFIARSVPELTRSAALRLIETGQATVNGQPQKPSLKLKGGEAVTVTIPPPAPAQPQPQEIPLEILYEDGDIVVVNKGAGMVVHPGAGNAEGTLVNALLAHCKDLSGIGGELRPGIVHRIDKDTSGTLVIAKSDRAHNGLADQFKVHSIKRIYLALVYGSPKEDRGRIESVIGRHPVERKKMSGKARHGKNAITHWRVEARYPGVTLVRLKLETGRTHQIRVHLSEAGHPLLADEVYGGGSRLAQLKDPVLKQMIRAMGRQALHAKTLGFLHPVSGEYLEFDTELPPDMAGIVAYLEDINRGQGAGD</sequence>
<name>A0ABX8LIB0_9BACT</name>
<dbReference type="InterPro" id="IPR006145">
    <property type="entry name" value="PsdUridine_synth_RsuA/RluA"/>
</dbReference>
<evidence type="ECO:0000256" key="3">
    <source>
        <dbReference type="PROSITE-ProRule" id="PRU00182"/>
    </source>
</evidence>
<comment type="function">
    <text evidence="4">Responsible for synthesis of pseudouridine from uracil.</text>
</comment>
<dbReference type="SMART" id="SM00363">
    <property type="entry name" value="S4"/>
    <property type="match status" value="1"/>
</dbReference>
<keyword evidence="3" id="KW-0694">RNA-binding</keyword>
<feature type="domain" description="RNA-binding S4" evidence="5">
    <location>
        <begin position="15"/>
        <end position="74"/>
    </location>
</feature>
<dbReference type="EMBL" id="CP077683">
    <property type="protein sequence ID" value="QXE90646.1"/>
    <property type="molecule type" value="Genomic_DNA"/>
</dbReference>
<protein>
    <recommendedName>
        <fullName evidence="4">Pseudouridine synthase</fullName>
        <ecNumber evidence="4">5.4.99.-</ecNumber>
    </recommendedName>
</protein>
<dbReference type="InterPro" id="IPR050188">
    <property type="entry name" value="RluA_PseudoU_synthase"/>
</dbReference>
<accession>A0ABX8LIB0</accession>
<reference evidence="6 7" key="1">
    <citation type="submission" date="2021-06" db="EMBL/GenBank/DDBJ databases">
        <title>Gemonas diversity in paddy soil.</title>
        <authorList>
            <person name="Liu G."/>
        </authorList>
    </citation>
    <scope>NUCLEOTIDE SEQUENCE [LARGE SCALE GENOMIC DNA]</scope>
    <source>
        <strain evidence="6 7">RG2</strain>
    </source>
</reference>
<dbReference type="RefSeq" id="WP_217287271.1">
    <property type="nucleotide sequence ID" value="NZ_CP077683.1"/>
</dbReference>
<dbReference type="Pfam" id="PF01479">
    <property type="entry name" value="S4"/>
    <property type="match status" value="1"/>
</dbReference>
<gene>
    <name evidence="6" type="ORF">KP001_19965</name>
</gene>
<dbReference type="PANTHER" id="PTHR21600:SF44">
    <property type="entry name" value="RIBOSOMAL LARGE SUBUNIT PSEUDOURIDINE SYNTHASE D"/>
    <property type="match status" value="1"/>
</dbReference>
<proteinExistence type="inferred from homology"/>
<dbReference type="Pfam" id="PF00849">
    <property type="entry name" value="PseudoU_synth_2"/>
    <property type="match status" value="1"/>
</dbReference>
<evidence type="ECO:0000256" key="4">
    <source>
        <dbReference type="RuleBase" id="RU362028"/>
    </source>
</evidence>
<keyword evidence="2 4" id="KW-0413">Isomerase</keyword>
<dbReference type="NCBIfam" id="TIGR00005">
    <property type="entry name" value="rluA_subfam"/>
    <property type="match status" value="1"/>
</dbReference>
<dbReference type="PANTHER" id="PTHR21600">
    <property type="entry name" value="MITOCHONDRIAL RNA PSEUDOURIDINE SYNTHASE"/>
    <property type="match status" value="1"/>
</dbReference>
<organism evidence="6 7">
    <name type="scientific">Geomonas subterranea</name>
    <dbReference type="NCBI Taxonomy" id="2847989"/>
    <lineage>
        <taxon>Bacteria</taxon>
        <taxon>Pseudomonadati</taxon>
        <taxon>Thermodesulfobacteriota</taxon>
        <taxon>Desulfuromonadia</taxon>
        <taxon>Geobacterales</taxon>
        <taxon>Geobacteraceae</taxon>
        <taxon>Geomonas</taxon>
    </lineage>
</organism>